<dbReference type="InterPro" id="IPR036390">
    <property type="entry name" value="WH_DNA-bd_sf"/>
</dbReference>
<dbReference type="PANTHER" id="PTHR43537:SF24">
    <property type="entry name" value="GLUCONATE OPERON TRANSCRIPTIONAL REPRESSOR"/>
    <property type="match status" value="1"/>
</dbReference>
<dbReference type="InterPro" id="IPR036388">
    <property type="entry name" value="WH-like_DNA-bd_sf"/>
</dbReference>
<dbReference type="EMBL" id="BSDE01000004">
    <property type="protein sequence ID" value="GLH73938.1"/>
    <property type="molecule type" value="Genomic_DNA"/>
</dbReference>
<dbReference type="PANTHER" id="PTHR43537">
    <property type="entry name" value="TRANSCRIPTIONAL REGULATOR, GNTR FAMILY"/>
    <property type="match status" value="1"/>
</dbReference>
<dbReference type="Gene3D" id="1.20.120.530">
    <property type="entry name" value="GntR ligand-binding domain-like"/>
    <property type="match status" value="1"/>
</dbReference>
<dbReference type="InterPro" id="IPR000524">
    <property type="entry name" value="Tscrpt_reg_HTH_GntR"/>
</dbReference>
<dbReference type="Proteomes" id="UP001165069">
    <property type="component" value="Unassembled WGS sequence"/>
</dbReference>
<evidence type="ECO:0000256" key="1">
    <source>
        <dbReference type="ARBA" id="ARBA00023015"/>
    </source>
</evidence>
<dbReference type="SMART" id="SM00345">
    <property type="entry name" value="HTH_GNTR"/>
    <property type="match status" value="1"/>
</dbReference>
<comment type="caution">
    <text evidence="5">The sequence shown here is derived from an EMBL/GenBank/DDBJ whole genome shotgun (WGS) entry which is preliminary data.</text>
</comment>
<dbReference type="InterPro" id="IPR011711">
    <property type="entry name" value="GntR_C"/>
</dbReference>
<evidence type="ECO:0000313" key="6">
    <source>
        <dbReference type="Proteomes" id="UP001165069"/>
    </source>
</evidence>
<proteinExistence type="predicted"/>
<evidence type="ECO:0000259" key="4">
    <source>
        <dbReference type="PROSITE" id="PS50949"/>
    </source>
</evidence>
<dbReference type="SMART" id="SM00895">
    <property type="entry name" value="FCD"/>
    <property type="match status" value="1"/>
</dbReference>
<name>A0ABQ5QH97_9BACT</name>
<dbReference type="SUPFAM" id="SSF48008">
    <property type="entry name" value="GntR ligand-binding domain-like"/>
    <property type="match status" value="1"/>
</dbReference>
<keyword evidence="2" id="KW-0238">DNA-binding</keyword>
<keyword evidence="6" id="KW-1185">Reference proteome</keyword>
<evidence type="ECO:0000313" key="5">
    <source>
        <dbReference type="EMBL" id="GLH73938.1"/>
    </source>
</evidence>
<accession>A0ABQ5QH97</accession>
<gene>
    <name evidence="5" type="ORF">GETHLI_24400</name>
</gene>
<evidence type="ECO:0000256" key="2">
    <source>
        <dbReference type="ARBA" id="ARBA00023125"/>
    </source>
</evidence>
<protein>
    <submittedName>
        <fullName evidence="5">GntR family transcriptional regulator</fullName>
    </submittedName>
</protein>
<keyword evidence="3" id="KW-0804">Transcription</keyword>
<dbReference type="Pfam" id="PF00392">
    <property type="entry name" value="GntR"/>
    <property type="match status" value="1"/>
</dbReference>
<dbReference type="PROSITE" id="PS50949">
    <property type="entry name" value="HTH_GNTR"/>
    <property type="match status" value="1"/>
</dbReference>
<dbReference type="InterPro" id="IPR008920">
    <property type="entry name" value="TF_FadR/GntR_C"/>
</dbReference>
<dbReference type="RefSeq" id="WP_285575656.1">
    <property type="nucleotide sequence ID" value="NZ_BSDE01000004.1"/>
</dbReference>
<organism evidence="5 6">
    <name type="scientific">Geothrix limicola</name>
    <dbReference type="NCBI Taxonomy" id="2927978"/>
    <lineage>
        <taxon>Bacteria</taxon>
        <taxon>Pseudomonadati</taxon>
        <taxon>Acidobacteriota</taxon>
        <taxon>Holophagae</taxon>
        <taxon>Holophagales</taxon>
        <taxon>Holophagaceae</taxon>
        <taxon>Geothrix</taxon>
    </lineage>
</organism>
<evidence type="ECO:0000256" key="3">
    <source>
        <dbReference type="ARBA" id="ARBA00023163"/>
    </source>
</evidence>
<dbReference type="SUPFAM" id="SSF46785">
    <property type="entry name" value="Winged helix' DNA-binding domain"/>
    <property type="match status" value="1"/>
</dbReference>
<reference evidence="5 6" key="1">
    <citation type="journal article" date="2023" name="Antonie Van Leeuwenhoek">
        <title>Mesoterricola silvestris gen. nov., sp. nov., Mesoterricola sediminis sp. nov., Geothrix oryzae sp. nov., Geothrix edaphica sp. nov., Geothrix rubra sp. nov., and Geothrix limicola sp. nov., six novel members of Acidobacteriota isolated from soils.</title>
        <authorList>
            <person name="Itoh H."/>
            <person name="Sugisawa Y."/>
            <person name="Mise K."/>
            <person name="Xu Z."/>
            <person name="Kuniyasu M."/>
            <person name="Ushijima N."/>
            <person name="Kawano K."/>
            <person name="Kobayashi E."/>
            <person name="Shiratori Y."/>
            <person name="Masuda Y."/>
            <person name="Senoo K."/>
        </authorList>
    </citation>
    <scope>NUCLEOTIDE SEQUENCE [LARGE SCALE GENOMIC DNA]</scope>
    <source>
        <strain evidence="5 6">Red804</strain>
    </source>
</reference>
<dbReference type="Pfam" id="PF07729">
    <property type="entry name" value="FCD"/>
    <property type="match status" value="1"/>
</dbReference>
<keyword evidence="1" id="KW-0805">Transcription regulation</keyword>
<sequence length="226" mass="26068">MTQGNPIIVKSLREQVYEYLRAELKRGSLDTGAFLDLNRLAADLGISRTPLRDALIQLEVEEFVTISPRRGVAVRSLDLRDIQEIYQLVGALESAAVLAVGPTMTPSDFVHLKNLAYRTRRAIDEGDHEGYYESNYAFHDFFLDRLGNGRISALVHSKKQQLYDWNRKFERLHVNWEHSGMNEHEEVIRLLETGAFQEAAAYLRDVHWGFNVQESFVHQVYFQEQG</sequence>
<feature type="domain" description="HTH gntR-type" evidence="4">
    <location>
        <begin position="10"/>
        <end position="77"/>
    </location>
</feature>
<dbReference type="Gene3D" id="1.10.10.10">
    <property type="entry name" value="Winged helix-like DNA-binding domain superfamily/Winged helix DNA-binding domain"/>
    <property type="match status" value="1"/>
</dbReference>